<dbReference type="AlphaFoldDB" id="A0AAN6MCW3"/>
<organism evidence="2 3">
    <name type="scientific">Staphylotrichum tortipilum</name>
    <dbReference type="NCBI Taxonomy" id="2831512"/>
    <lineage>
        <taxon>Eukaryota</taxon>
        <taxon>Fungi</taxon>
        <taxon>Dikarya</taxon>
        <taxon>Ascomycota</taxon>
        <taxon>Pezizomycotina</taxon>
        <taxon>Sordariomycetes</taxon>
        <taxon>Sordariomycetidae</taxon>
        <taxon>Sordariales</taxon>
        <taxon>Chaetomiaceae</taxon>
        <taxon>Staphylotrichum</taxon>
    </lineage>
</organism>
<dbReference type="EMBL" id="MU856025">
    <property type="protein sequence ID" value="KAK3897987.1"/>
    <property type="molecule type" value="Genomic_DNA"/>
</dbReference>
<evidence type="ECO:0000313" key="3">
    <source>
        <dbReference type="Proteomes" id="UP001303889"/>
    </source>
</evidence>
<evidence type="ECO:0000313" key="2">
    <source>
        <dbReference type="EMBL" id="KAK3897987.1"/>
    </source>
</evidence>
<keyword evidence="3" id="KW-1185">Reference proteome</keyword>
<proteinExistence type="predicted"/>
<gene>
    <name evidence="2" type="ORF">C8A05DRAFT_47570</name>
</gene>
<comment type="caution">
    <text evidence="2">The sequence shown here is derived from an EMBL/GenBank/DDBJ whole genome shotgun (WGS) entry which is preliminary data.</text>
</comment>
<keyword evidence="1" id="KW-0732">Signal</keyword>
<accession>A0AAN6MCW3</accession>
<feature type="chain" id="PRO_5043018613" description="Apple domain-containing protein" evidence="1">
    <location>
        <begin position="17"/>
        <end position="183"/>
    </location>
</feature>
<reference evidence="2" key="2">
    <citation type="submission" date="2023-05" db="EMBL/GenBank/DDBJ databases">
        <authorList>
            <consortium name="Lawrence Berkeley National Laboratory"/>
            <person name="Steindorff A."/>
            <person name="Hensen N."/>
            <person name="Bonometti L."/>
            <person name="Westerberg I."/>
            <person name="Brannstrom I.O."/>
            <person name="Guillou S."/>
            <person name="Cros-Aarteil S."/>
            <person name="Calhoun S."/>
            <person name="Haridas S."/>
            <person name="Kuo A."/>
            <person name="Mondo S."/>
            <person name="Pangilinan J."/>
            <person name="Riley R."/>
            <person name="Labutti K."/>
            <person name="Andreopoulos B."/>
            <person name="Lipzen A."/>
            <person name="Chen C."/>
            <person name="Yanf M."/>
            <person name="Daum C."/>
            <person name="Ng V."/>
            <person name="Clum A."/>
            <person name="Ohm R."/>
            <person name="Martin F."/>
            <person name="Silar P."/>
            <person name="Natvig D."/>
            <person name="Lalanne C."/>
            <person name="Gautier V."/>
            <person name="Ament-Velasquez S.L."/>
            <person name="Kruys A."/>
            <person name="Hutchinson M.I."/>
            <person name="Powell A.J."/>
            <person name="Barry K."/>
            <person name="Miller A.N."/>
            <person name="Grigoriev I.V."/>
            <person name="Debuchy R."/>
            <person name="Gladieux P."/>
            <person name="Thoren M.H."/>
            <person name="Johannesson H."/>
        </authorList>
    </citation>
    <scope>NUCLEOTIDE SEQUENCE</scope>
    <source>
        <strain evidence="2">CBS 103.79</strain>
    </source>
</reference>
<protein>
    <recommendedName>
        <fullName evidence="4">Apple domain-containing protein</fullName>
    </recommendedName>
</protein>
<reference evidence="2" key="1">
    <citation type="journal article" date="2023" name="Mol. Phylogenet. Evol.">
        <title>Genome-scale phylogeny and comparative genomics of the fungal order Sordariales.</title>
        <authorList>
            <person name="Hensen N."/>
            <person name="Bonometti L."/>
            <person name="Westerberg I."/>
            <person name="Brannstrom I.O."/>
            <person name="Guillou S."/>
            <person name="Cros-Aarteil S."/>
            <person name="Calhoun S."/>
            <person name="Haridas S."/>
            <person name="Kuo A."/>
            <person name="Mondo S."/>
            <person name="Pangilinan J."/>
            <person name="Riley R."/>
            <person name="LaButti K."/>
            <person name="Andreopoulos B."/>
            <person name="Lipzen A."/>
            <person name="Chen C."/>
            <person name="Yan M."/>
            <person name="Daum C."/>
            <person name="Ng V."/>
            <person name="Clum A."/>
            <person name="Steindorff A."/>
            <person name="Ohm R.A."/>
            <person name="Martin F."/>
            <person name="Silar P."/>
            <person name="Natvig D.O."/>
            <person name="Lalanne C."/>
            <person name="Gautier V."/>
            <person name="Ament-Velasquez S.L."/>
            <person name="Kruys A."/>
            <person name="Hutchinson M.I."/>
            <person name="Powell A.J."/>
            <person name="Barry K."/>
            <person name="Miller A.N."/>
            <person name="Grigoriev I.V."/>
            <person name="Debuchy R."/>
            <person name="Gladieux P."/>
            <person name="Hiltunen Thoren M."/>
            <person name="Johannesson H."/>
        </authorList>
    </citation>
    <scope>NUCLEOTIDE SEQUENCE</scope>
    <source>
        <strain evidence="2">CBS 103.79</strain>
    </source>
</reference>
<sequence length="183" mass="19319">MKLTTLLALLLPAALAAPSNPLKNILNEVMHRRIPSPIQASPTRAATAAPAACTNGLPASKQHPGGGGGYSITNYTQVTPAAAGEGWTSYAVAGGWYGDHFVSGPHVMGYTHKTEPYGPFKCQYTCNADASCSAYFVWYENVGTEDEHLNCVLFDAVIPASAFVETNGTITSGAYDKICERSS</sequence>
<name>A0AAN6MCW3_9PEZI</name>
<dbReference type="Proteomes" id="UP001303889">
    <property type="component" value="Unassembled WGS sequence"/>
</dbReference>
<evidence type="ECO:0008006" key="4">
    <source>
        <dbReference type="Google" id="ProtNLM"/>
    </source>
</evidence>
<feature type="signal peptide" evidence="1">
    <location>
        <begin position="1"/>
        <end position="16"/>
    </location>
</feature>
<evidence type="ECO:0000256" key="1">
    <source>
        <dbReference type="SAM" id="SignalP"/>
    </source>
</evidence>